<dbReference type="Proteomes" id="UP000609346">
    <property type="component" value="Unassembled WGS sequence"/>
</dbReference>
<evidence type="ECO:0000313" key="1">
    <source>
        <dbReference type="EMBL" id="MBD3921970.1"/>
    </source>
</evidence>
<protein>
    <recommendedName>
        <fullName evidence="3">DHHW protein</fullName>
    </recommendedName>
</protein>
<gene>
    <name evidence="1" type="ORF">H8B09_24625</name>
</gene>
<dbReference type="Pfam" id="PF14286">
    <property type="entry name" value="DHHW"/>
    <property type="match status" value="1"/>
</dbReference>
<name>A0ABR8N275_9BACL</name>
<reference evidence="1 2" key="1">
    <citation type="submission" date="2020-09" db="EMBL/GenBank/DDBJ databases">
        <title>Paenibacillus sp. strain PR3 16S rRNA gene Genome sequencing and assembly.</title>
        <authorList>
            <person name="Kim J."/>
        </authorList>
    </citation>
    <scope>NUCLEOTIDE SEQUENCE [LARGE SCALE GENOMIC DNA]</scope>
    <source>
        <strain evidence="1 2">PR3</strain>
    </source>
</reference>
<accession>A0ABR8N275</accession>
<sequence>MNKGQRSDRILVGGFVSALLAAAVLFLALPMQTFSETENRVLQRPPELSWSHIWNKQFSLEAEGFVTDHFPMRTSWVQLKSEMEQLRLQQENNGIYKGKGGYLFEKFEQPDDAKAKEYAEVVQRWAAMHPEAGMTFMLAPTSIGMYPERLPWLASADSQRDVNAFVKEQLKGKLTFLNGFDFLSDATDGNRPIYYRTDHHWTTYGAYLAYSAYSKQMGWEPLPESAFNIETVTRSFLGSYHTRSQFSGVKPDSIEVYTPKKPLHTTVSVADDRSTSESLYDTSFLSKKDKYSYFLGGVHALMTIKTELPAADVQLDKLLVIKDSYAHSMLPFLTSHVQELHVIDMRYYNGNISQYMKDNGIQQVLFLFNTATFLESSELLKLGTKSSV</sequence>
<dbReference type="EMBL" id="JACXZA010000007">
    <property type="protein sequence ID" value="MBD3921970.1"/>
    <property type="molecule type" value="Genomic_DNA"/>
</dbReference>
<proteinExistence type="predicted"/>
<organism evidence="1 2">
    <name type="scientific">Paenibacillus terricola</name>
    <dbReference type="NCBI Taxonomy" id="2763503"/>
    <lineage>
        <taxon>Bacteria</taxon>
        <taxon>Bacillati</taxon>
        <taxon>Bacillota</taxon>
        <taxon>Bacilli</taxon>
        <taxon>Bacillales</taxon>
        <taxon>Paenibacillaceae</taxon>
        <taxon>Paenibacillus</taxon>
    </lineage>
</organism>
<keyword evidence="2" id="KW-1185">Reference proteome</keyword>
<dbReference type="InterPro" id="IPR025945">
    <property type="entry name" value="DHHW"/>
</dbReference>
<evidence type="ECO:0000313" key="2">
    <source>
        <dbReference type="Proteomes" id="UP000609346"/>
    </source>
</evidence>
<comment type="caution">
    <text evidence="1">The sequence shown here is derived from an EMBL/GenBank/DDBJ whole genome shotgun (WGS) entry which is preliminary data.</text>
</comment>
<evidence type="ECO:0008006" key="3">
    <source>
        <dbReference type="Google" id="ProtNLM"/>
    </source>
</evidence>
<dbReference type="RefSeq" id="WP_191206267.1">
    <property type="nucleotide sequence ID" value="NZ_JACXZA010000007.1"/>
</dbReference>